<gene>
    <name evidence="1" type="ORF">RPERSI_LOCUS43</name>
</gene>
<accession>A0ACA9K812</accession>
<protein>
    <submittedName>
        <fullName evidence="1">18856_t:CDS:1</fullName>
    </submittedName>
</protein>
<name>A0ACA9K812_9GLOM</name>
<sequence>VPTLVALVMIHSMWAIFSHYNISGNKVSISVLQTDPELKPRGMFE</sequence>
<feature type="non-terminal residue" evidence="1">
    <location>
        <position position="1"/>
    </location>
</feature>
<dbReference type="EMBL" id="CAJVQC010000032">
    <property type="protein sequence ID" value="CAG8458278.1"/>
    <property type="molecule type" value="Genomic_DNA"/>
</dbReference>
<organism evidence="1 2">
    <name type="scientific">Racocetra persica</name>
    <dbReference type="NCBI Taxonomy" id="160502"/>
    <lineage>
        <taxon>Eukaryota</taxon>
        <taxon>Fungi</taxon>
        <taxon>Fungi incertae sedis</taxon>
        <taxon>Mucoromycota</taxon>
        <taxon>Glomeromycotina</taxon>
        <taxon>Glomeromycetes</taxon>
        <taxon>Diversisporales</taxon>
        <taxon>Gigasporaceae</taxon>
        <taxon>Racocetra</taxon>
    </lineage>
</organism>
<reference evidence="1" key="1">
    <citation type="submission" date="2021-06" db="EMBL/GenBank/DDBJ databases">
        <authorList>
            <person name="Kallberg Y."/>
            <person name="Tangrot J."/>
            <person name="Rosling A."/>
        </authorList>
    </citation>
    <scope>NUCLEOTIDE SEQUENCE</scope>
    <source>
        <strain evidence="1">MA461A</strain>
    </source>
</reference>
<evidence type="ECO:0000313" key="2">
    <source>
        <dbReference type="Proteomes" id="UP000789920"/>
    </source>
</evidence>
<keyword evidence="2" id="KW-1185">Reference proteome</keyword>
<evidence type="ECO:0000313" key="1">
    <source>
        <dbReference type="EMBL" id="CAG8458278.1"/>
    </source>
</evidence>
<proteinExistence type="predicted"/>
<comment type="caution">
    <text evidence="1">The sequence shown here is derived from an EMBL/GenBank/DDBJ whole genome shotgun (WGS) entry which is preliminary data.</text>
</comment>
<dbReference type="Proteomes" id="UP000789920">
    <property type="component" value="Unassembled WGS sequence"/>
</dbReference>